<accession>F4X3F7</accession>
<dbReference type="Proteomes" id="UP000007755">
    <property type="component" value="Unassembled WGS sequence"/>
</dbReference>
<reference evidence="1" key="1">
    <citation type="submission" date="2011-02" db="EMBL/GenBank/DDBJ databases">
        <title>The genome of the leaf-cutting ant Acromyrmex echinatior suggests key adaptations to social evolution and fungus farming.</title>
        <authorList>
            <person name="Nygaard S."/>
            <person name="Zhang G."/>
        </authorList>
    </citation>
    <scope>NUCLEOTIDE SEQUENCE</scope>
</reference>
<dbReference type="GO" id="GO:0042273">
    <property type="term" value="P:ribosomal large subunit biogenesis"/>
    <property type="evidence" value="ECO:0007669"/>
    <property type="project" value="InterPro"/>
</dbReference>
<evidence type="ECO:0000313" key="1">
    <source>
        <dbReference type="EMBL" id="EGI58985.1"/>
    </source>
</evidence>
<sequence length="335" mass="37667">MNHTKFDIFVGTKFGIIKGNPIKGLQIGRVKKENKIKNLQNVSILTKTDKVTRMAWGDNEQEILVACNGYKDNKVKIFDTESTVLKDWFSCDIGTGAISGISRYGSSILTSVRTGEICLWTEGKGELLIKTEPYLDRMCHSRENTNLIATGGKESNKLRVFDIEMQRLIFSAKDLPHDWLCLSRKTPISDIHFLPGNLIVTVGKYGNIHLYDPRRQRRPTIDMSMHDEAWTCLDITPKEKHIIVGSTKGKLNLVDLRQPGTLLNTYKGFIGGVTGVACSKINPYVASVSLDRYLRIHHIHTKECLKAIYLTSKLSSLVMKSDICIEIGYEDGTES</sequence>
<proteinExistence type="predicted"/>
<protein>
    <submittedName>
        <fullName evidence="1">WD repeat-containing protein 74</fullName>
    </submittedName>
</protein>
<dbReference type="InterPro" id="IPR037379">
    <property type="entry name" value="WDR74/Nsa1"/>
</dbReference>
<dbReference type="GO" id="GO:0005730">
    <property type="term" value="C:nucleolus"/>
    <property type="evidence" value="ECO:0007669"/>
    <property type="project" value="InterPro"/>
</dbReference>
<name>F4X3F7_ACREC</name>
<evidence type="ECO:0000313" key="2">
    <source>
        <dbReference type="Proteomes" id="UP000007755"/>
    </source>
</evidence>
<dbReference type="FunCoup" id="F4X3F7">
    <property type="interactions" value="973"/>
</dbReference>
<dbReference type="InterPro" id="IPR036322">
    <property type="entry name" value="WD40_repeat_dom_sf"/>
</dbReference>
<organism evidence="2">
    <name type="scientific">Acromyrmex echinatior</name>
    <name type="common">Panamanian leafcutter ant</name>
    <name type="synonym">Acromyrmex octospinosus echinatior</name>
    <dbReference type="NCBI Taxonomy" id="103372"/>
    <lineage>
        <taxon>Eukaryota</taxon>
        <taxon>Metazoa</taxon>
        <taxon>Ecdysozoa</taxon>
        <taxon>Arthropoda</taxon>
        <taxon>Hexapoda</taxon>
        <taxon>Insecta</taxon>
        <taxon>Pterygota</taxon>
        <taxon>Neoptera</taxon>
        <taxon>Endopterygota</taxon>
        <taxon>Hymenoptera</taxon>
        <taxon>Apocrita</taxon>
        <taxon>Aculeata</taxon>
        <taxon>Formicoidea</taxon>
        <taxon>Formicidae</taxon>
        <taxon>Myrmicinae</taxon>
        <taxon>Acromyrmex</taxon>
    </lineage>
</organism>
<dbReference type="Pfam" id="PF00400">
    <property type="entry name" value="WD40"/>
    <property type="match status" value="1"/>
</dbReference>
<dbReference type="InterPro" id="IPR001680">
    <property type="entry name" value="WD40_rpt"/>
</dbReference>
<dbReference type="OrthoDB" id="18388at2759"/>
<dbReference type="STRING" id="103372.F4X3F7"/>
<dbReference type="SUPFAM" id="SSF50978">
    <property type="entry name" value="WD40 repeat-like"/>
    <property type="match status" value="1"/>
</dbReference>
<dbReference type="PANTHER" id="PTHR16038">
    <property type="entry name" value="NOP SEVEN ASSOCIATED PROTEIN 1"/>
    <property type="match status" value="1"/>
</dbReference>
<dbReference type="PANTHER" id="PTHR16038:SF4">
    <property type="entry name" value="WD REPEAT-CONTAINING PROTEIN 74"/>
    <property type="match status" value="1"/>
</dbReference>
<keyword evidence="2" id="KW-1185">Reference proteome</keyword>
<dbReference type="AlphaFoldDB" id="F4X3F7"/>
<dbReference type="SMART" id="SM00320">
    <property type="entry name" value="WD40"/>
    <property type="match status" value="4"/>
</dbReference>
<gene>
    <name evidence="1" type="ORF">G5I_12840</name>
</gene>
<dbReference type="GO" id="GO:0030687">
    <property type="term" value="C:preribosome, large subunit precursor"/>
    <property type="evidence" value="ECO:0007669"/>
    <property type="project" value="TreeGrafter"/>
</dbReference>
<dbReference type="InParanoid" id="F4X3F7"/>
<dbReference type="Gene3D" id="2.130.10.10">
    <property type="entry name" value="YVTN repeat-like/Quinoprotein amine dehydrogenase"/>
    <property type="match status" value="2"/>
</dbReference>
<dbReference type="eggNOG" id="KOG3881">
    <property type="taxonomic scope" value="Eukaryota"/>
</dbReference>
<dbReference type="InterPro" id="IPR015943">
    <property type="entry name" value="WD40/YVTN_repeat-like_dom_sf"/>
</dbReference>
<dbReference type="EMBL" id="GL888613">
    <property type="protein sequence ID" value="EGI58985.1"/>
    <property type="molecule type" value="Genomic_DNA"/>
</dbReference>